<organism evidence="1">
    <name type="scientific">hydrothermal vent metagenome</name>
    <dbReference type="NCBI Taxonomy" id="652676"/>
    <lineage>
        <taxon>unclassified sequences</taxon>
        <taxon>metagenomes</taxon>
        <taxon>ecological metagenomes</taxon>
    </lineage>
</organism>
<evidence type="ECO:0000313" key="1">
    <source>
        <dbReference type="EMBL" id="VAW97135.1"/>
    </source>
</evidence>
<proteinExistence type="predicted"/>
<name>A0A3B0ZU98_9ZZZZ</name>
<reference evidence="1" key="1">
    <citation type="submission" date="2018-06" db="EMBL/GenBank/DDBJ databases">
        <authorList>
            <person name="Zhirakovskaya E."/>
        </authorList>
    </citation>
    <scope>NUCLEOTIDE SEQUENCE</scope>
</reference>
<sequence length="254" mass="29347">MDNTTLKIRKEIGLNTLQLRLKREQIYRRKVPHSRVFPQAKGRILAPASDGIRTSNFLKFVELYFSKKIDNTIPDPEFNIYPSATKMAEGSDGYKAFKRFAKTDYGSSVIKEMINNPKKYKGFDIKQGAQKWASAGYRFVVLPKKFPARTRFKTSGQRIYDLAIIYHEFAHTMVFQSKSSKGIKVNIKGERMAVMKFENPVRMRKGYEPRYSYTKEKPLETINIITGEKKQGIWVVSESDPTKLVKPNDKDALK</sequence>
<protein>
    <submittedName>
        <fullName evidence="1">Uncharacterized protein</fullName>
    </submittedName>
</protein>
<dbReference type="EMBL" id="UOFT01000055">
    <property type="protein sequence ID" value="VAW97135.1"/>
    <property type="molecule type" value="Genomic_DNA"/>
</dbReference>
<dbReference type="AlphaFoldDB" id="A0A3B0ZU98"/>
<gene>
    <name evidence="1" type="ORF">MNBD_GAMMA23-1278</name>
</gene>
<accession>A0A3B0ZU98</accession>